<evidence type="ECO:0000313" key="3">
    <source>
        <dbReference type="Proteomes" id="UP000001299"/>
    </source>
</evidence>
<keyword evidence="2" id="KW-0614">Plasmid</keyword>
<organism evidence="2 3">
    <name type="scientific">Butyrivibrio proteoclasticus (strain ATCC 51982 / DSM 14932 / B316)</name>
    <name type="common">Clostridium proteoclasticum</name>
    <dbReference type="NCBI Taxonomy" id="515622"/>
    <lineage>
        <taxon>Bacteria</taxon>
        <taxon>Bacillati</taxon>
        <taxon>Bacillota</taxon>
        <taxon>Clostridia</taxon>
        <taxon>Lachnospirales</taxon>
        <taxon>Lachnospiraceae</taxon>
        <taxon>Butyrivibrio</taxon>
    </lineage>
</organism>
<geneLocation type="plasmid" evidence="2 3">
    <name>pCY360</name>
</geneLocation>
<keyword evidence="3" id="KW-1185">Reference proteome</keyword>
<evidence type="ECO:0000256" key="1">
    <source>
        <dbReference type="SAM" id="Phobius"/>
    </source>
</evidence>
<keyword evidence="1" id="KW-1133">Transmembrane helix</keyword>
<keyword evidence="1" id="KW-0812">Transmembrane</keyword>
<accession>E0S4G2</accession>
<feature type="transmembrane region" description="Helical" evidence="1">
    <location>
        <begin position="47"/>
        <end position="64"/>
    </location>
</feature>
<dbReference type="Proteomes" id="UP000001299">
    <property type="component" value="Plasmid pCY360"/>
</dbReference>
<gene>
    <name evidence="2" type="ordered locus">bpr_II357</name>
</gene>
<keyword evidence="1" id="KW-0472">Membrane</keyword>
<dbReference type="KEGG" id="bpb:bpr_II357"/>
<sequence length="123" mass="13919">MFPANSTFSGLFFAFSITSKILPLKFATSEERNSDNTVNDGSENSGTYIIWLFPNFISLIVYSISPHPYFVRRKTFDFENIPSKESASAPNPGISIVVSHINISDRRFNQAFRMIFGYPCISM</sequence>
<dbReference type="HOGENOM" id="CLU_2011035_0_0_9"/>
<dbReference type="AlphaFoldDB" id="E0S4G2"/>
<evidence type="ECO:0000313" key="2">
    <source>
        <dbReference type="EMBL" id="ADL36294.1"/>
    </source>
</evidence>
<dbReference type="EMBL" id="CP001812">
    <property type="protein sequence ID" value="ADL36294.1"/>
    <property type="molecule type" value="Genomic_DNA"/>
</dbReference>
<protein>
    <submittedName>
        <fullName evidence="2">Uncharacterized protein</fullName>
    </submittedName>
</protein>
<reference evidence="2 3" key="1">
    <citation type="journal article" date="2010" name="PLoS ONE">
        <title>The glycobiome of the rumen bacterium Butyrivibrio proteoclasticus B316(T) highlights adaptation to a polysaccharide-rich environment.</title>
        <authorList>
            <person name="Kelly W.J."/>
            <person name="Leahy S.C."/>
            <person name="Altermann E."/>
            <person name="Yeoman C.J."/>
            <person name="Dunne J.C."/>
            <person name="Kong Z."/>
            <person name="Pacheco D.M."/>
            <person name="Li D."/>
            <person name="Noel S.J."/>
            <person name="Moon C.D."/>
            <person name="Cookson A.L."/>
            <person name="Attwood G.T."/>
        </authorList>
    </citation>
    <scope>NUCLEOTIDE SEQUENCE [LARGE SCALE GENOMIC DNA]</scope>
    <source>
        <strain evidence="3">ATCC 51982 / DSM 14932 / B316</strain>
        <plasmid evidence="3">Plasmid pCY360</plasmid>
    </source>
</reference>
<name>E0S4G2_BUTPB</name>
<proteinExistence type="predicted"/>